<sequence>QQFAVNDAGIMDPTYPLIMNSSLEEFDRIFAVNTRGAYLCCKEAAKRLKQATEMFFEGKTEEMVNKAIEMIPLGRLGALPVDLRAEVLASLITTFPADLREEE</sequence>
<dbReference type="SUPFAM" id="SSF51735">
    <property type="entry name" value="NAD(P)-binding Rossmann-fold domains"/>
    <property type="match status" value="1"/>
</dbReference>
<evidence type="ECO:0000256" key="1">
    <source>
        <dbReference type="ARBA" id="ARBA00006484"/>
    </source>
</evidence>
<protein>
    <submittedName>
        <fullName evidence="3">Short-chain type dehydrogenase/reductase</fullName>
    </submittedName>
</protein>
<evidence type="ECO:0000256" key="2">
    <source>
        <dbReference type="ARBA" id="ARBA00023002"/>
    </source>
</evidence>
<organism evidence="3">
    <name type="scientific">Tanacetum cinerariifolium</name>
    <name type="common">Dalmatian daisy</name>
    <name type="synonym">Chrysanthemum cinerariifolium</name>
    <dbReference type="NCBI Taxonomy" id="118510"/>
    <lineage>
        <taxon>Eukaryota</taxon>
        <taxon>Viridiplantae</taxon>
        <taxon>Streptophyta</taxon>
        <taxon>Embryophyta</taxon>
        <taxon>Tracheophyta</taxon>
        <taxon>Spermatophyta</taxon>
        <taxon>Magnoliopsida</taxon>
        <taxon>eudicotyledons</taxon>
        <taxon>Gunneridae</taxon>
        <taxon>Pentapetalae</taxon>
        <taxon>asterids</taxon>
        <taxon>campanulids</taxon>
        <taxon>Asterales</taxon>
        <taxon>Asteraceae</taxon>
        <taxon>Asteroideae</taxon>
        <taxon>Anthemideae</taxon>
        <taxon>Anthemidinae</taxon>
        <taxon>Tanacetum</taxon>
    </lineage>
</organism>
<dbReference type="EMBL" id="BKCJ011378053">
    <property type="protein sequence ID" value="GFD27562.1"/>
    <property type="molecule type" value="Genomic_DNA"/>
</dbReference>
<comment type="similarity">
    <text evidence="1">Belongs to the short-chain dehydrogenases/reductases (SDR) family.</text>
</comment>
<dbReference type="PANTHER" id="PTHR48107:SF7">
    <property type="entry name" value="RE15974P"/>
    <property type="match status" value="1"/>
</dbReference>
<gene>
    <name evidence="3" type="ORF">Tci_899531</name>
</gene>
<proteinExistence type="inferred from homology"/>
<dbReference type="GO" id="GO:0016614">
    <property type="term" value="F:oxidoreductase activity, acting on CH-OH group of donors"/>
    <property type="evidence" value="ECO:0007669"/>
    <property type="project" value="UniProtKB-ARBA"/>
</dbReference>
<dbReference type="Gene3D" id="3.40.50.720">
    <property type="entry name" value="NAD(P)-binding Rossmann-like Domain"/>
    <property type="match status" value="1"/>
</dbReference>
<dbReference type="PANTHER" id="PTHR48107">
    <property type="entry name" value="NADPH-DEPENDENT ALDEHYDE REDUCTASE-LIKE PROTEIN, CHLOROPLASTIC-RELATED"/>
    <property type="match status" value="1"/>
</dbReference>
<keyword evidence="2" id="KW-0560">Oxidoreductase</keyword>
<reference evidence="3" key="1">
    <citation type="journal article" date="2019" name="Sci. Rep.">
        <title>Draft genome of Tanacetum cinerariifolium, the natural source of mosquito coil.</title>
        <authorList>
            <person name="Yamashiro T."/>
            <person name="Shiraishi A."/>
            <person name="Satake H."/>
            <person name="Nakayama K."/>
        </authorList>
    </citation>
    <scope>NUCLEOTIDE SEQUENCE</scope>
</reference>
<dbReference type="InterPro" id="IPR036291">
    <property type="entry name" value="NAD(P)-bd_dom_sf"/>
</dbReference>
<name>A0A699UX90_TANCI</name>
<feature type="non-terminal residue" evidence="3">
    <location>
        <position position="1"/>
    </location>
</feature>
<dbReference type="AlphaFoldDB" id="A0A699UX90"/>
<evidence type="ECO:0000313" key="3">
    <source>
        <dbReference type="EMBL" id="GFD27562.1"/>
    </source>
</evidence>
<feature type="non-terminal residue" evidence="3">
    <location>
        <position position="103"/>
    </location>
</feature>
<accession>A0A699UX90</accession>
<comment type="caution">
    <text evidence="3">The sequence shown here is derived from an EMBL/GenBank/DDBJ whole genome shotgun (WGS) entry which is preliminary data.</text>
</comment>